<dbReference type="GO" id="GO:0008236">
    <property type="term" value="F:serine-type peptidase activity"/>
    <property type="evidence" value="ECO:0007669"/>
    <property type="project" value="InterPro"/>
</dbReference>
<dbReference type="Proteomes" id="UP000234849">
    <property type="component" value="Unassembled WGS sequence"/>
</dbReference>
<dbReference type="EMBL" id="NIHM01000002">
    <property type="protein sequence ID" value="PLT57857.1"/>
    <property type="molecule type" value="Genomic_DNA"/>
</dbReference>
<protein>
    <recommendedName>
        <fullName evidence="1">Tail specific protease domain-containing protein</fullName>
    </recommendedName>
</protein>
<dbReference type="InterPro" id="IPR029045">
    <property type="entry name" value="ClpP/crotonase-like_dom_sf"/>
</dbReference>
<reference evidence="2 3" key="1">
    <citation type="journal article" date="2017" name="Genome Med.">
        <title>A novel Ruminococcus gnavus clade enriched in inflammatory bowel disease patients.</title>
        <authorList>
            <person name="Hall A.B."/>
            <person name="Yassour M."/>
            <person name="Sauk J."/>
            <person name="Garner A."/>
            <person name="Jiang X."/>
            <person name="Arthur T."/>
            <person name="Lagoudas G.K."/>
            <person name="Vatanen T."/>
            <person name="Fornelos N."/>
            <person name="Wilson R."/>
            <person name="Bertha M."/>
            <person name="Cohen M."/>
            <person name="Garber J."/>
            <person name="Khalili H."/>
            <person name="Gevers D."/>
            <person name="Ananthakrishnan A.N."/>
            <person name="Kugathasan S."/>
            <person name="Lander E.S."/>
            <person name="Blainey P."/>
            <person name="Vlamakis H."/>
            <person name="Xavier R.J."/>
            <person name="Huttenhower C."/>
        </authorList>
    </citation>
    <scope>NUCLEOTIDE SEQUENCE [LARGE SCALE GENOMIC DNA]</scope>
    <source>
        <strain evidence="2 3">RJX1118</strain>
    </source>
</reference>
<dbReference type="AlphaFoldDB" id="A0A2N5NLS4"/>
<evidence type="ECO:0000313" key="2">
    <source>
        <dbReference type="EMBL" id="PLT57857.1"/>
    </source>
</evidence>
<dbReference type="Pfam" id="PF03572">
    <property type="entry name" value="Peptidase_S41"/>
    <property type="match status" value="1"/>
</dbReference>
<accession>A0A2N5NLS4</accession>
<dbReference type="SUPFAM" id="SSF52096">
    <property type="entry name" value="ClpP/crotonase"/>
    <property type="match status" value="1"/>
</dbReference>
<name>A0A2N5NLS4_MEDGN</name>
<gene>
    <name evidence="2" type="ORF">CDL18_02565</name>
</gene>
<dbReference type="RefSeq" id="WP_101879129.1">
    <property type="nucleotide sequence ID" value="NZ_CAXULC010000002.1"/>
</dbReference>
<dbReference type="InterPro" id="IPR005151">
    <property type="entry name" value="Tail-specific_protease"/>
</dbReference>
<dbReference type="Gene3D" id="3.90.226.10">
    <property type="entry name" value="2-enoyl-CoA Hydratase, Chain A, domain 1"/>
    <property type="match status" value="1"/>
</dbReference>
<proteinExistence type="predicted"/>
<sequence length="508" mass="58544">MKKRIENLLLALLFLIVLVSEAFLTKDKQCLDDLFILHNTKENMSGPIHESDVEQYMTHLNNELGIPEQKLKYITSTLTQYPNLGKNIESIQEEAVIEDVEFLFDVLKYSYAGYSYFATEDVWKDLENRIISSIKMHDTTMNRDELIQMLCTNLNFIQDSHFKICGYSPIVRSHFYYNDTIEIEKDSRGYYVKDNRQKWYIQSIENNENVEYYIKPSLNAEGKLCYYLGLLDTQSHTHLNVVFQSNSKEYKTTIKVSRSESQINKNEKAYTYKMANNIPIITMGRMYNKNAEDHSVEEFVESAKKISNQELAILDLRGNTGGQSWGANVWFQNFTGDPQIPQFSTLKLWSKINTYGLWQAYQTAKENSLFPPEELLEVKAELSVVNPTENCWIFTEGKEEKKQNTTKLIVLLDGNTASAAENLVLYLNTLENVVFIGTNTLGCFFSNANMKCILPNSEIEISYGDQLTFTNNCIEGTGFQPDIWIGGQDALERTLAFLEKNGEYRVNE</sequence>
<evidence type="ECO:0000313" key="3">
    <source>
        <dbReference type="Proteomes" id="UP000234849"/>
    </source>
</evidence>
<dbReference type="GO" id="GO:0006508">
    <property type="term" value="P:proteolysis"/>
    <property type="evidence" value="ECO:0007669"/>
    <property type="project" value="InterPro"/>
</dbReference>
<evidence type="ECO:0000259" key="1">
    <source>
        <dbReference type="Pfam" id="PF03572"/>
    </source>
</evidence>
<organism evidence="2 3">
    <name type="scientific">Mediterraneibacter gnavus</name>
    <name type="common">Ruminococcus gnavus</name>
    <dbReference type="NCBI Taxonomy" id="33038"/>
    <lineage>
        <taxon>Bacteria</taxon>
        <taxon>Bacillati</taxon>
        <taxon>Bacillota</taxon>
        <taxon>Clostridia</taxon>
        <taxon>Lachnospirales</taxon>
        <taxon>Lachnospiraceae</taxon>
        <taxon>Mediterraneibacter</taxon>
    </lineage>
</organism>
<feature type="domain" description="Tail specific protease" evidence="1">
    <location>
        <begin position="290"/>
        <end position="483"/>
    </location>
</feature>
<comment type="caution">
    <text evidence="2">The sequence shown here is derived from an EMBL/GenBank/DDBJ whole genome shotgun (WGS) entry which is preliminary data.</text>
</comment>